<dbReference type="SUPFAM" id="SSF48403">
    <property type="entry name" value="Ankyrin repeat"/>
    <property type="match status" value="1"/>
</dbReference>
<dbReference type="InterPro" id="IPR002110">
    <property type="entry name" value="Ankyrin_rpt"/>
</dbReference>
<dbReference type="SMART" id="SM00248">
    <property type="entry name" value="ANK"/>
    <property type="match status" value="6"/>
</dbReference>
<dbReference type="PANTHER" id="PTHR46433">
    <property type="entry name" value="ANK_REP_REGION DOMAIN-CONTAINING PROTEIN-RELATED"/>
    <property type="match status" value="1"/>
</dbReference>
<gene>
    <name evidence="3" type="ORF">NEPTK9_000258</name>
</gene>
<feature type="repeat" description="ANK" evidence="1">
    <location>
        <begin position="870"/>
        <end position="902"/>
    </location>
</feature>
<dbReference type="PROSITE" id="PS50088">
    <property type="entry name" value="ANK_REPEAT"/>
    <property type="match status" value="3"/>
</dbReference>
<dbReference type="Pfam" id="PF12796">
    <property type="entry name" value="Ank_2"/>
    <property type="match status" value="2"/>
</dbReference>
<organism evidence="3 4">
    <name type="scientific">Candidatus Neptunichlamydia vexilliferae</name>
    <dbReference type="NCBI Taxonomy" id="1651774"/>
    <lineage>
        <taxon>Bacteria</taxon>
        <taxon>Pseudomonadati</taxon>
        <taxon>Chlamydiota</taxon>
        <taxon>Chlamydiia</taxon>
        <taxon>Parachlamydiales</taxon>
        <taxon>Simkaniaceae</taxon>
        <taxon>Candidatus Neptunichlamydia</taxon>
    </lineage>
</organism>
<reference evidence="3 4" key="1">
    <citation type="submission" date="2020-01" db="EMBL/GenBank/DDBJ databases">
        <title>Draft genome sequence of Cand. Neptunochlamydia vexilliferae K9.</title>
        <authorList>
            <person name="Schulz F."/>
            <person name="Koestlbacher S."/>
            <person name="Wascher F."/>
            <person name="Pizzetti I."/>
            <person name="Horn M."/>
        </authorList>
    </citation>
    <scope>NUCLEOTIDE SEQUENCE [LARGE SCALE GENOMIC DNA]</scope>
    <source>
        <strain evidence="3 4">K9</strain>
    </source>
</reference>
<comment type="caution">
    <text evidence="3">The sequence shown here is derived from an EMBL/GenBank/DDBJ whole genome shotgun (WGS) entry which is preliminary data.</text>
</comment>
<evidence type="ECO:0000313" key="3">
    <source>
        <dbReference type="EMBL" id="MBF5058759.1"/>
    </source>
</evidence>
<dbReference type="Proteomes" id="UP001194714">
    <property type="component" value="Unassembled WGS sequence"/>
</dbReference>
<dbReference type="PANTHER" id="PTHR46433:SF1">
    <property type="entry name" value="ANKYRIN REPEAT-CONTAINING PROTEIN"/>
    <property type="match status" value="1"/>
</dbReference>
<accession>A0ABS0AX95</accession>
<dbReference type="EMBL" id="JAAEJV010000003">
    <property type="protein sequence ID" value="MBF5058759.1"/>
    <property type="molecule type" value="Genomic_DNA"/>
</dbReference>
<feature type="repeat" description="ANK" evidence="1">
    <location>
        <begin position="758"/>
        <end position="780"/>
    </location>
</feature>
<feature type="repeat" description="ANK" evidence="1">
    <location>
        <begin position="838"/>
        <end position="860"/>
    </location>
</feature>
<evidence type="ECO:0000256" key="1">
    <source>
        <dbReference type="PROSITE-ProRule" id="PRU00023"/>
    </source>
</evidence>
<protein>
    <submittedName>
        <fullName evidence="3">Uncharacterized protein</fullName>
    </submittedName>
</protein>
<dbReference type="PROSITE" id="PS50297">
    <property type="entry name" value="ANK_REP_REGION"/>
    <property type="match status" value="3"/>
</dbReference>
<keyword evidence="4" id="KW-1185">Reference proteome</keyword>
<feature type="compositionally biased region" description="Polar residues" evidence="2">
    <location>
        <begin position="1350"/>
        <end position="1364"/>
    </location>
</feature>
<keyword evidence="1" id="KW-0040">ANK repeat</keyword>
<name>A0ABS0AX95_9BACT</name>
<sequence>MMFLLSRGKEMANLIDNQNIFLKKTFQLEQRICDNEIKDKSSVFVKKEFQIFKALSTLRKKRQLPDFLKTLDFPEKYLYPHKEKQWYQYEKDSLTQKHPLFATLQEKVQTIDELLKAKKYESMTDSLKKISLCYKTYIEAACQSKGKARTALFQGPARLIAKVNGFVTCKNLTQERGRALISRGPYFGDTRSNKHGSSAVYHDQENNVFYKRAVINPLTPGKEYAVTEFNYLFFGFGAPPTSLFKVQNVFIREPQSPAKVKGNLFINLLSRNTSSETTQKEFIESHAEFKSHPFKEHHIQELIQASIGIKGQSFHTFLQKADKEEVRNNIDPYNFSTMVILALTLRPDDARADNYILQKGKNGKKASIIGVDNDRVMNKPTLRSLKGTHVVRLRTVLFLLPMMEDIIDEKFVENFIHIDIEAQFFNWLQKLRKYNTRFVKDLHTSGALSMGEIKDLDLPLRLSDKNLFSLYHTMKLLQQSLIKNPKQTHNDLFKLTFPLIHETYQVALNKTKGNILEAQRLFFQWKTLPIEELLEKPIETIKKQAQSLPGQYEEQEKHLAVSIEELTPLFLKKALAAVDGKKQLKIVKESWQKLPQNQSLPLVKTRFADHDLLELIEDLKPQEVIIEEASEITPNGVVTLMSRNPHLKVVLGKNKKFNGPSIIKTIEFAKKEGRSLFYKIGRGKYSLTQKDLTNLMLEALKLGDIPLATALTEFGVNLQRNTDKKGSTLFHLIAEKGRAESLHFLAKIGFSVHMTNSDGDSPLHFAARGNRVENLRALFEIEEEQQKEGGLELRNKKRETPFNTATSSDAKAHDAGAFLLEKITQSPQLKKHLRKDPEGYTPLHLAAKYGMKEAAKLFLKTFDINTKGYYDRTPLHMASFNSQLEMAQFLLENGADVNAQAANDASKTPLHDATLHADLAMVKLLVAEKKLDFSKTDVKGDSPLRYAVEGDLVEIATLLLTHPNYSSPQKGPNSLDELIERGKKVGSHRVLPILYTQKSLEILKNVSTEGTTLSHYTIIQKLYEKITSTLLNPKLKDLSKETIYVAQDKGTKQLLESTYIPLSANLQPEVFEIEGKSYSLQNPTLGDGACAIHALIGQVSSEGWWTYISKEAALKKEKVQEGAKKAFLSALADTIKKGKHQELVTTCLKDFFSNFPNYKKEREAIQKAVDEETKKLSDLYLEIIEDFSPSLMRLIRRGAKKGTKKFKEWESLDNEELVSLLKKNPQACFDAFEPIRDLLSDDYLSADHLSKLKKTIQERENKWIKADLRIENFLLKQIDTYKATALSPSYYLTDNELALAAHLFNKKLLLLSEESKKPRILGAKNGQEVVIYHKGVHYSRLTAKQEPKGKTSTSAASCSHLSNK</sequence>
<proteinExistence type="predicted"/>
<dbReference type="Gene3D" id="1.25.40.20">
    <property type="entry name" value="Ankyrin repeat-containing domain"/>
    <property type="match status" value="1"/>
</dbReference>
<dbReference type="InterPro" id="IPR036770">
    <property type="entry name" value="Ankyrin_rpt-contain_sf"/>
</dbReference>
<evidence type="ECO:0000313" key="4">
    <source>
        <dbReference type="Proteomes" id="UP001194714"/>
    </source>
</evidence>
<dbReference type="PRINTS" id="PR01415">
    <property type="entry name" value="ANKYRIN"/>
</dbReference>
<feature type="region of interest" description="Disordered" evidence="2">
    <location>
        <begin position="1342"/>
        <end position="1364"/>
    </location>
</feature>
<evidence type="ECO:0000256" key="2">
    <source>
        <dbReference type="SAM" id="MobiDB-lite"/>
    </source>
</evidence>